<evidence type="ECO:0000313" key="3">
    <source>
        <dbReference type="EMBL" id="GAA2100955.1"/>
    </source>
</evidence>
<feature type="region of interest" description="Disordered" evidence="1">
    <location>
        <begin position="153"/>
        <end position="172"/>
    </location>
</feature>
<organism evidence="3 4">
    <name type="scientific">Streptomyces albiaxialis</name>
    <dbReference type="NCBI Taxonomy" id="329523"/>
    <lineage>
        <taxon>Bacteria</taxon>
        <taxon>Bacillati</taxon>
        <taxon>Actinomycetota</taxon>
        <taxon>Actinomycetes</taxon>
        <taxon>Kitasatosporales</taxon>
        <taxon>Streptomycetaceae</taxon>
        <taxon>Streptomyces</taxon>
    </lineage>
</organism>
<evidence type="ECO:0000256" key="1">
    <source>
        <dbReference type="SAM" id="MobiDB-lite"/>
    </source>
</evidence>
<accession>A0ABN2X0H5</accession>
<evidence type="ECO:0000256" key="2">
    <source>
        <dbReference type="SAM" id="SignalP"/>
    </source>
</evidence>
<dbReference type="RefSeq" id="WP_344534681.1">
    <property type="nucleotide sequence ID" value="NZ_BAAAPE010000025.1"/>
</dbReference>
<dbReference type="Proteomes" id="UP001500016">
    <property type="component" value="Unassembled WGS sequence"/>
</dbReference>
<evidence type="ECO:0000313" key="4">
    <source>
        <dbReference type="Proteomes" id="UP001500016"/>
    </source>
</evidence>
<comment type="caution">
    <text evidence="3">The sequence shown here is derived from an EMBL/GenBank/DDBJ whole genome shotgun (WGS) entry which is preliminary data.</text>
</comment>
<protein>
    <recommendedName>
        <fullName evidence="5">Secreted protein</fullName>
    </recommendedName>
</protein>
<evidence type="ECO:0008006" key="5">
    <source>
        <dbReference type="Google" id="ProtNLM"/>
    </source>
</evidence>
<name>A0ABN2X0H5_9ACTN</name>
<sequence>MRTRAAALGAALLTVLATGAATASTAAAQQKGPAPRCETHTVTWYPGTAVAAVRYGQWDMHVLVCPDKAPEDWSTQSGIELNSTAANVGLTVSEESTLVTTSTGENAWNRYARYEGRFTTRVCTPKVGWPCFAPKTWKAWFTITVDKRTKKATTHLQGGKPPEFPHVLFRNP</sequence>
<gene>
    <name evidence="3" type="ORF">GCM10009801_73820</name>
</gene>
<proteinExistence type="predicted"/>
<feature type="signal peptide" evidence="2">
    <location>
        <begin position="1"/>
        <end position="23"/>
    </location>
</feature>
<keyword evidence="2" id="KW-0732">Signal</keyword>
<reference evidence="4" key="1">
    <citation type="journal article" date="2019" name="Int. J. Syst. Evol. Microbiol.">
        <title>The Global Catalogue of Microorganisms (GCM) 10K type strain sequencing project: providing services to taxonomists for standard genome sequencing and annotation.</title>
        <authorList>
            <consortium name="The Broad Institute Genomics Platform"/>
            <consortium name="The Broad Institute Genome Sequencing Center for Infectious Disease"/>
            <person name="Wu L."/>
            <person name="Ma J."/>
        </authorList>
    </citation>
    <scope>NUCLEOTIDE SEQUENCE [LARGE SCALE GENOMIC DNA]</scope>
    <source>
        <strain evidence="4">JCM 15478</strain>
    </source>
</reference>
<keyword evidence="4" id="KW-1185">Reference proteome</keyword>
<feature type="chain" id="PRO_5045509252" description="Secreted protein" evidence="2">
    <location>
        <begin position="24"/>
        <end position="172"/>
    </location>
</feature>
<dbReference type="EMBL" id="BAAAPE010000025">
    <property type="protein sequence ID" value="GAA2100955.1"/>
    <property type="molecule type" value="Genomic_DNA"/>
</dbReference>